<evidence type="ECO:0000256" key="5">
    <source>
        <dbReference type="ARBA" id="ARBA00023136"/>
    </source>
</evidence>
<keyword evidence="5" id="KW-0472">Membrane</keyword>
<dbReference type="PANTHER" id="PTHR10796:SF92">
    <property type="entry name" value="PATCHED-RELATED, ISOFORM A"/>
    <property type="match status" value="1"/>
</dbReference>
<reference evidence="8 9" key="1">
    <citation type="submission" date="2022-01" db="EMBL/GenBank/DDBJ databases">
        <title>A chromosomal length assembly of Cordylochernes scorpioides.</title>
        <authorList>
            <person name="Zeh D."/>
            <person name="Zeh J."/>
        </authorList>
    </citation>
    <scope>NUCLEOTIDE SEQUENCE [LARGE SCALE GENOMIC DNA]</scope>
    <source>
        <strain evidence="8">IN4F17</strain>
        <tissue evidence="8">Whole Body</tissue>
    </source>
</reference>
<evidence type="ECO:0000313" key="9">
    <source>
        <dbReference type="Proteomes" id="UP001235939"/>
    </source>
</evidence>
<dbReference type="EMBL" id="CP092883">
    <property type="protein sequence ID" value="UYV82130.1"/>
    <property type="molecule type" value="Genomic_DNA"/>
</dbReference>
<accession>A0ABY6LQW9</accession>
<evidence type="ECO:0000256" key="1">
    <source>
        <dbReference type="ARBA" id="ARBA00004141"/>
    </source>
</evidence>
<evidence type="ECO:0000256" key="6">
    <source>
        <dbReference type="ARBA" id="ARBA00023180"/>
    </source>
</evidence>
<dbReference type="SUPFAM" id="SSF82866">
    <property type="entry name" value="Multidrug efflux transporter AcrB transmembrane domain"/>
    <property type="match status" value="1"/>
</dbReference>
<comment type="similarity">
    <text evidence="2">Belongs to the patched family.</text>
</comment>
<dbReference type="PANTHER" id="PTHR10796">
    <property type="entry name" value="PATCHED-RELATED"/>
    <property type="match status" value="1"/>
</dbReference>
<keyword evidence="6" id="KW-0325">Glycoprotein</keyword>
<dbReference type="InterPro" id="IPR003392">
    <property type="entry name" value="PTHD_SSD"/>
</dbReference>
<evidence type="ECO:0000259" key="7">
    <source>
        <dbReference type="PROSITE" id="PS50156"/>
    </source>
</evidence>
<keyword evidence="9" id="KW-1185">Reference proteome</keyword>
<keyword evidence="3" id="KW-0812">Transmembrane</keyword>
<proteinExistence type="inferred from homology"/>
<dbReference type="Proteomes" id="UP001235939">
    <property type="component" value="Chromosome 21"/>
</dbReference>
<dbReference type="Pfam" id="PF02460">
    <property type="entry name" value="Patched"/>
    <property type="match status" value="1"/>
</dbReference>
<organism evidence="8 9">
    <name type="scientific">Cordylochernes scorpioides</name>
    <dbReference type="NCBI Taxonomy" id="51811"/>
    <lineage>
        <taxon>Eukaryota</taxon>
        <taxon>Metazoa</taxon>
        <taxon>Ecdysozoa</taxon>
        <taxon>Arthropoda</taxon>
        <taxon>Chelicerata</taxon>
        <taxon>Arachnida</taxon>
        <taxon>Pseudoscorpiones</taxon>
        <taxon>Cheliferoidea</taxon>
        <taxon>Chernetidae</taxon>
        <taxon>Cordylochernes</taxon>
    </lineage>
</organism>
<protein>
    <submittedName>
        <fullName evidence="8">Daf-6</fullName>
    </submittedName>
</protein>
<evidence type="ECO:0000256" key="4">
    <source>
        <dbReference type="ARBA" id="ARBA00022989"/>
    </source>
</evidence>
<keyword evidence="4" id="KW-1133">Transmembrane helix</keyword>
<sequence length="111" mass="12521">MQVSVWTDVYVMLEAWKRSDPERTVAQRMGETMEHAGISITISSLTNCICFLIGAAAPLKFSYYFCMYAGGLRFLRLRPDGQRGGCCHCPASTRRGPALTRRVVHTLRYRG</sequence>
<comment type="subcellular location">
    <subcellularLocation>
        <location evidence="1">Membrane</location>
        <topology evidence="1">Multi-pass membrane protein</topology>
    </subcellularLocation>
</comment>
<evidence type="ECO:0000313" key="8">
    <source>
        <dbReference type="EMBL" id="UYV82130.1"/>
    </source>
</evidence>
<evidence type="ECO:0000256" key="3">
    <source>
        <dbReference type="ARBA" id="ARBA00022692"/>
    </source>
</evidence>
<dbReference type="InterPro" id="IPR000731">
    <property type="entry name" value="SSD"/>
</dbReference>
<gene>
    <name evidence="8" type="ORF">LAZ67_21001030</name>
</gene>
<dbReference type="InterPro" id="IPR051697">
    <property type="entry name" value="Patched_domain-protein"/>
</dbReference>
<dbReference type="PROSITE" id="PS50156">
    <property type="entry name" value="SSD"/>
    <property type="match status" value="1"/>
</dbReference>
<evidence type="ECO:0000256" key="2">
    <source>
        <dbReference type="ARBA" id="ARBA00005585"/>
    </source>
</evidence>
<name>A0ABY6LQW9_9ARAC</name>
<feature type="domain" description="SSD" evidence="7">
    <location>
        <begin position="8"/>
        <end position="69"/>
    </location>
</feature>